<dbReference type="GeneID" id="102994060"/>
<keyword evidence="8" id="KW-0408">Iron</keyword>
<evidence type="ECO:0000256" key="12">
    <source>
        <dbReference type="ARBA" id="ARBA00080636"/>
    </source>
</evidence>
<dbReference type="GO" id="GO:0005658">
    <property type="term" value="C:alpha DNA polymerase:primase complex"/>
    <property type="evidence" value="ECO:0007669"/>
    <property type="project" value="TreeGrafter"/>
</dbReference>
<comment type="subunit">
    <text evidence="11">Heterodimer of a catalytic subunit PRIM1 and a regulatory subunit PRIM2, also known as the DNA primase complex. Interacts via (C-terminus) with PRIM1. Component of the alpha DNA polymerase complex (also known as the alpha DNA polymerase-primase complex) consisting of four subunits: the catalytic subunit POLA1, the regulatory subunit POLA2, and the primase complex subunits PRIM1 and PRIM2 respectively. Within the complex, POLA1 directly interacts with PRIM2.</text>
</comment>
<comment type="cofactor">
    <cofactor evidence="1">
        <name>[4Fe-4S] cluster</name>
        <dbReference type="ChEBI" id="CHEBI:49883"/>
    </cofactor>
</comment>
<protein>
    <recommendedName>
        <fullName evidence="3">DNA primase large subunit</fullName>
    </recommendedName>
    <alternativeName>
        <fullName evidence="12">DNA primase 58 kDa subunit</fullName>
    </alternativeName>
</protein>
<evidence type="ECO:0000256" key="2">
    <source>
        <dbReference type="ARBA" id="ARBA00010564"/>
    </source>
</evidence>
<feature type="domain" description="DNA primase large subunit C-terminal" evidence="14">
    <location>
        <begin position="337"/>
        <end position="378"/>
    </location>
</feature>
<reference evidence="16" key="1">
    <citation type="submission" date="2025-08" db="UniProtKB">
        <authorList>
            <consortium name="RefSeq"/>
        </authorList>
    </citation>
    <scope>IDENTIFICATION</scope>
    <source>
        <tissue evidence="16">Muscle</tissue>
    </source>
</reference>
<keyword evidence="7" id="KW-0479">Metal-binding</keyword>
<dbReference type="Gene3D" id="1.20.930.80">
    <property type="match status" value="1"/>
</dbReference>
<dbReference type="InterPro" id="IPR016558">
    <property type="entry name" value="DNA_primase_lsu_euk"/>
</dbReference>
<dbReference type="Pfam" id="PF04104">
    <property type="entry name" value="DNA_primase_lrg"/>
    <property type="match status" value="2"/>
</dbReference>
<dbReference type="PANTHER" id="PTHR10537">
    <property type="entry name" value="DNA PRIMASE LARGE SUBUNIT"/>
    <property type="match status" value="1"/>
</dbReference>
<dbReference type="CTD" id="5558"/>
<evidence type="ECO:0000256" key="6">
    <source>
        <dbReference type="ARBA" id="ARBA00022705"/>
    </source>
</evidence>
<evidence type="ECO:0000256" key="11">
    <source>
        <dbReference type="ARBA" id="ARBA00061902"/>
    </source>
</evidence>
<dbReference type="FunFam" id="1.20.930.80:FF:000001">
    <property type="entry name" value="DNA primase large subunit"/>
    <property type="match status" value="1"/>
</dbReference>
<gene>
    <name evidence="16" type="primary">PRIM2</name>
</gene>
<dbReference type="GO" id="GO:0046872">
    <property type="term" value="F:metal ion binding"/>
    <property type="evidence" value="ECO:0007669"/>
    <property type="project" value="UniProtKB-KW"/>
</dbReference>
<keyword evidence="15" id="KW-1185">Reference proteome</keyword>
<evidence type="ECO:0000256" key="4">
    <source>
        <dbReference type="ARBA" id="ARBA00022485"/>
    </source>
</evidence>
<evidence type="ECO:0000259" key="14">
    <source>
        <dbReference type="Pfam" id="PF04104"/>
    </source>
</evidence>
<evidence type="ECO:0000256" key="9">
    <source>
        <dbReference type="ARBA" id="ARBA00023014"/>
    </source>
</evidence>
<organism evidence="15 16">
    <name type="scientific">Physeter macrocephalus</name>
    <name type="common">Sperm whale</name>
    <name type="synonym">Physeter catodon</name>
    <dbReference type="NCBI Taxonomy" id="9755"/>
    <lineage>
        <taxon>Eukaryota</taxon>
        <taxon>Metazoa</taxon>
        <taxon>Chordata</taxon>
        <taxon>Craniata</taxon>
        <taxon>Vertebrata</taxon>
        <taxon>Euteleostomi</taxon>
        <taxon>Mammalia</taxon>
        <taxon>Eutheria</taxon>
        <taxon>Laurasiatheria</taxon>
        <taxon>Artiodactyla</taxon>
        <taxon>Whippomorpha</taxon>
        <taxon>Cetacea</taxon>
        <taxon>Odontoceti</taxon>
        <taxon>Physeteridae</taxon>
        <taxon>Physeter</taxon>
    </lineage>
</organism>
<feature type="domain" description="DNA primase large subunit C-terminal" evidence="14">
    <location>
        <begin position="278"/>
        <end position="333"/>
    </location>
</feature>
<dbReference type="GO" id="GO:0051539">
    <property type="term" value="F:4 iron, 4 sulfur cluster binding"/>
    <property type="evidence" value="ECO:0007669"/>
    <property type="project" value="UniProtKB-KW"/>
</dbReference>
<name>A0A9W2W8H2_PHYMC</name>
<comment type="similarity">
    <text evidence="2">Belongs to the eukaryotic-type primase large subunit family.</text>
</comment>
<feature type="region of interest" description="Disordered" evidence="13">
    <location>
        <begin position="390"/>
        <end position="416"/>
    </location>
</feature>
<dbReference type="SUPFAM" id="SSF140914">
    <property type="entry name" value="PriB N-terminal domain-like"/>
    <property type="match status" value="1"/>
</dbReference>
<evidence type="ECO:0000256" key="1">
    <source>
        <dbReference type="ARBA" id="ARBA00001966"/>
    </source>
</evidence>
<accession>A0A9W2W8H2</accession>
<dbReference type="AlphaFoldDB" id="A0A9W2W8H2"/>
<keyword evidence="5" id="KW-0639">Primosome</keyword>
<dbReference type="RefSeq" id="XP_054935410.1">
    <property type="nucleotide sequence ID" value="XM_055079435.1"/>
</dbReference>
<keyword evidence="4" id="KW-0004">4Fe-4S</keyword>
<evidence type="ECO:0000256" key="8">
    <source>
        <dbReference type="ARBA" id="ARBA00023004"/>
    </source>
</evidence>
<dbReference type="Pfam" id="PF26466">
    <property type="entry name" value="DNA_primase_lrg_N"/>
    <property type="match status" value="1"/>
</dbReference>
<evidence type="ECO:0000256" key="5">
    <source>
        <dbReference type="ARBA" id="ARBA00022515"/>
    </source>
</evidence>
<dbReference type="InterPro" id="IPR058560">
    <property type="entry name" value="DNA_primase_C"/>
</dbReference>
<evidence type="ECO:0000313" key="15">
    <source>
        <dbReference type="Proteomes" id="UP000248484"/>
    </source>
</evidence>
<dbReference type="GO" id="GO:0006270">
    <property type="term" value="P:DNA replication initiation"/>
    <property type="evidence" value="ECO:0007669"/>
    <property type="project" value="TreeGrafter"/>
</dbReference>
<proteinExistence type="inferred from homology"/>
<dbReference type="PANTHER" id="PTHR10537:SF3">
    <property type="entry name" value="DNA PRIMASE LARGE SUBUNIT"/>
    <property type="match status" value="1"/>
</dbReference>
<sequence>MQFLGGNRRKLRLADDQRNACYPHSLQFYLQPPSGNISLIEFENLAIDRVKLLKAVENLGVSYVKGSEQYQSKLEAELRKLKFSYRENLEDEYEPRRRDHISHFILRLAYCQSEELRRWFIQQEMDLLRFRFSILPKDKIQSFLKDSHLQFEAISDEEKTLREQDIMASSHSLGGVQLELESVYKIPFADALDLFRGRKVYLENGFAYVPLKDIVAIILNEFRTKLSKALALTARSLPAVQSDERLQPLLNHLSHSYTGQDYSTQGNVGKVSLDQIDSLSTKSFPPCMRQLHKALRENHHLRHGGRMQYGLFLKGIGLTLEQALQFWKQEFIRGKMDPDKILDLVKGTHYQVACQKFFEMTHNVDDCGFSLSHPNQFFFESQRILSGGKDVKKESVQAETPQPKPSVQRSKDASSALASLNSSLEMDLEGLEELLQ</sequence>
<evidence type="ECO:0000256" key="10">
    <source>
        <dbReference type="ARBA" id="ARBA00023125"/>
    </source>
</evidence>
<evidence type="ECO:0000256" key="3">
    <source>
        <dbReference type="ARBA" id="ARBA00019038"/>
    </source>
</evidence>
<dbReference type="InterPro" id="IPR007238">
    <property type="entry name" value="DNA_primase_lsu_euk/arc"/>
</dbReference>
<evidence type="ECO:0000313" key="16">
    <source>
        <dbReference type="RefSeq" id="XP_054935410.1"/>
    </source>
</evidence>
<evidence type="ECO:0000256" key="13">
    <source>
        <dbReference type="SAM" id="MobiDB-lite"/>
    </source>
</evidence>
<feature type="compositionally biased region" description="Polar residues" evidence="13">
    <location>
        <begin position="397"/>
        <end position="408"/>
    </location>
</feature>
<dbReference type="Proteomes" id="UP000248484">
    <property type="component" value="Chromosome 18"/>
</dbReference>
<dbReference type="CDD" id="cd07322">
    <property type="entry name" value="PriL_PriS_Eukaryotic"/>
    <property type="match status" value="1"/>
</dbReference>
<evidence type="ECO:0000256" key="7">
    <source>
        <dbReference type="ARBA" id="ARBA00022723"/>
    </source>
</evidence>
<keyword evidence="6" id="KW-0235">DNA replication</keyword>
<dbReference type="GO" id="GO:0006269">
    <property type="term" value="P:DNA replication, synthesis of primer"/>
    <property type="evidence" value="ECO:0007669"/>
    <property type="project" value="UniProtKB-KW"/>
</dbReference>
<keyword evidence="9" id="KW-0411">Iron-sulfur</keyword>
<dbReference type="GO" id="GO:0003677">
    <property type="term" value="F:DNA binding"/>
    <property type="evidence" value="ECO:0007669"/>
    <property type="project" value="UniProtKB-KW"/>
</dbReference>
<keyword evidence="10" id="KW-0238">DNA-binding</keyword>